<dbReference type="OrthoDB" id="6337261at2759"/>
<feature type="region of interest" description="Disordered" evidence="7">
    <location>
        <begin position="1621"/>
        <end position="1646"/>
    </location>
</feature>
<sequence>MAVLRSICSSNSEEFMNCCLEPSVCYNSISCILDKLISQHCSLNQPSSGNKVISPTAGQQKLKFKLYELLLTHRKESKSTVCITDRIIWLSCQLAGSGHSDGLHKAQAIDSCLKLLESYGSVGKDGVVDAVLSLLLALAKPDGGENGLTPTSHYDSCHVTRTTQVMHGPDHDPLFYDKIIKLPDYSKNGFSGHNLAKWEQYDSFFPCLNVDVVHNLHKSKFDDKIIESFNKHGSAKQSKHGARKATKSRSNKVSKFHKDQRREIIEANSYHDNLPKNELGWMKLCSGLPGCGISHWFFPEDKVKPDVKNCLGATVSAIHRDLSPSSSRLTVPRLPEDGSSPIIIFPSMHFAKTEAQVLPERQKPSSSSSIHSTDEGYNSSQGSGRFSPDVGDVVNAFHTPQHCPCDGTRACLKCDPTAVWEEVAEQRLSLGGCRPKTWEEYQIKLLQRQGNVRKRKADRLIEELHNKKDLPSIINAGTATTHNVWYELQARWRLILPPSPHRGAASVPAVPRNTASPERVPKLCVVSSSLLCQRVLYAVIGLPSDTFLYNVTTECFSVTRGTCYNGVTPEALLPMLKEFAITATHYRRLELLCESFSSRGCRNSSDDAISAAFITSLRALLHNFRGEILQLLGCDHFLQLRMSLDDYLQRVNFLARICFISDDQTSSFSNKLTHHDDLKSFTPTATEAKTPVDDQGLICSGKSTRKSYNKENSSDSCIQTKNAQWRFGLPGGLSLLGSLLNELVEPCSKSCSVLLLRLLAAAAQPFLRSLERWVFEGIPCSSVVSVNHEALSYKDRRFYSEAFSVPRGGIKNGVPQSPVPALFTELLHSALGAGKDMNFLKIIEPQHALVRRLRSAPSLRVCVRARQVGGVRKQCTAYVAAVQRVLRVQQELVLSRRTELAHRKQQQMDDSVKARRQAETDRQDAAAAALRERQQHQQALMAAMRAADAEAKNVRARELRAQEEKELQLEQQWQRQQEQLQLQHLKLKDAVEKFYGNLSAVTDSRDSDHDRVRAQETRAHALSKEESDVVLPDDDKNASDCSDSEEESPSDVTTVVRLQHQLQKQTSSDDVEDSLENTAPADEFRQKVDGDGAVKVVPFDSMGNLDEKLNKELEDVCPELVQNLGKDDEEPLAADAVAADNCTDSEAAMTASAMSTSSDATAGGDALTDLSPDGCPDDENDTNKVGREKEFLSWKELSRDESLKSALAQDTQKEALRNKNRFMESNVFSNANEECVHNNRNTRKDTISSIFSDDCSIDLNVNQIRVKTVIGEEAAAIRKKILEQEYGLIISDANANLNVNESVGTNINNLNARATEEAVDVENNECTPQYNLNCEDNPGTQVEIKLTSLKEKTSEMDEYLHNRLANAENKKKMLDQEYGLFETEAILNHDVDTLANVAFGNKGRDVADDPFEPTSAISDRGFDSECLSGISDQIKVSDLTQETADGSRSDPKPSDSLELDTGSVARSSATVISKEETYKLIIPVSNSPLQEEQESRDEQEESLHGSGVPEENAAPPIRSPLPPHSLYFALSLNDKTPLLDILGTALNGHPSRCSSAVGEKNPRNLESSTQDKFQNYDEKSDFSCSLVPKEAEEFGPSAANVDQSPVTVNNNASLLSAENADIEPKTLHGTKHNSGSDDSDHKNKDDKNELTLLGVSDDEDADLVPDGSLMTVPVHILRALSLVVNTQLSVCGRAAVLSLLHTHGLLHDFTAIREWLLLQDAAYAASLTTALTKHQESGKLPVTVLTPMVLNSVISSALAESARGNSARAEQLSFVLLEGVSPPPSFTYASSITSLVRLQYRVSWPSCVVLTPELLQGFSRVSSLLLSVHSALHAADVIFSHVKLLGRLEGRRLTRSPQFHAVCLQRHNIAHFLRSLHTFLHSQVLSVCGGGDDEDDAACDALVGDCSSMDQLSESLHASLTALSKRCFLSSKASPVLALLQKLLSLVHLFKAQLMAHNWILQATDSGGSEYRHRAFASLQSTHSTFRSNAAIFTKLLTRVRATQHVQHVEELLALIDYNQHYSPESTR</sequence>
<dbReference type="GO" id="GO:0051225">
    <property type="term" value="P:spindle assembly"/>
    <property type="evidence" value="ECO:0007669"/>
    <property type="project" value="TreeGrafter"/>
</dbReference>
<feature type="domain" description="Gamma tubulin complex component C-terminal" evidence="8">
    <location>
        <begin position="1705"/>
        <end position="2022"/>
    </location>
</feature>
<accession>A0A979FF74</accession>
<dbReference type="GO" id="GO:0000922">
    <property type="term" value="C:spindle pole"/>
    <property type="evidence" value="ECO:0007669"/>
    <property type="project" value="InterPro"/>
</dbReference>
<feature type="region of interest" description="Disordered" evidence="7">
    <location>
        <begin position="1149"/>
        <end position="1187"/>
    </location>
</feature>
<evidence type="ECO:0000256" key="2">
    <source>
        <dbReference type="ARBA" id="ARBA00010337"/>
    </source>
</evidence>
<keyword evidence="6" id="KW-0175">Coiled coil</keyword>
<feature type="compositionally biased region" description="Basic and acidic residues" evidence="7">
    <location>
        <begin position="1634"/>
        <end position="1646"/>
    </location>
</feature>
<dbReference type="PANTHER" id="PTHR19302:SF70">
    <property type="entry name" value="GAMMA-TUBULIN COMPLEX COMPONENT 6"/>
    <property type="match status" value="1"/>
</dbReference>
<evidence type="ECO:0000256" key="5">
    <source>
        <dbReference type="ARBA" id="ARBA00023212"/>
    </source>
</evidence>
<keyword evidence="5" id="KW-0206">Cytoskeleton</keyword>
<dbReference type="InterPro" id="IPR040457">
    <property type="entry name" value="GCP_C"/>
</dbReference>
<dbReference type="RefSeq" id="XP_047735553.1">
    <property type="nucleotide sequence ID" value="XM_047879597.1"/>
</dbReference>
<dbReference type="PANTHER" id="PTHR19302">
    <property type="entry name" value="GAMMA TUBULIN COMPLEX PROTEIN"/>
    <property type="match status" value="1"/>
</dbReference>
<proteinExistence type="inferred from homology"/>
<dbReference type="GO" id="GO:0000930">
    <property type="term" value="C:gamma-tubulin complex"/>
    <property type="evidence" value="ECO:0007669"/>
    <property type="project" value="TreeGrafter"/>
</dbReference>
<comment type="similarity">
    <text evidence="2">Belongs to the TUBGCP family.</text>
</comment>
<feature type="region of interest" description="Disordered" evidence="7">
    <location>
        <begin position="1437"/>
        <end position="1468"/>
    </location>
</feature>
<reference evidence="10" key="1">
    <citation type="submission" date="2025-08" db="UniProtKB">
        <authorList>
            <consortium name="RefSeq"/>
        </authorList>
    </citation>
    <scope>IDENTIFICATION</scope>
    <source>
        <tissue evidence="10">Whole organism</tissue>
    </source>
</reference>
<feature type="compositionally biased region" description="Polar residues" evidence="7">
    <location>
        <begin position="364"/>
        <end position="384"/>
    </location>
</feature>
<evidence type="ECO:0000256" key="7">
    <source>
        <dbReference type="SAM" id="MobiDB-lite"/>
    </source>
</evidence>
<keyword evidence="4" id="KW-0493">Microtubule</keyword>
<protein>
    <submittedName>
        <fullName evidence="10">Uncharacterized protein LOC108673502</fullName>
    </submittedName>
</protein>
<dbReference type="Gene3D" id="1.20.120.1900">
    <property type="entry name" value="Gamma-tubulin complex, C-terminal domain"/>
    <property type="match status" value="1"/>
</dbReference>
<evidence type="ECO:0000313" key="10">
    <source>
        <dbReference type="RefSeq" id="XP_047735553.1"/>
    </source>
</evidence>
<dbReference type="GeneID" id="108673502"/>
<feature type="compositionally biased region" description="Polar residues" evidence="7">
    <location>
        <begin position="1564"/>
        <end position="1573"/>
    </location>
</feature>
<organism evidence="9 10">
    <name type="scientific">Hyalella azteca</name>
    <name type="common">Amphipod</name>
    <dbReference type="NCBI Taxonomy" id="294128"/>
    <lineage>
        <taxon>Eukaryota</taxon>
        <taxon>Metazoa</taxon>
        <taxon>Ecdysozoa</taxon>
        <taxon>Arthropoda</taxon>
        <taxon>Crustacea</taxon>
        <taxon>Multicrustacea</taxon>
        <taxon>Malacostraca</taxon>
        <taxon>Eumalacostraca</taxon>
        <taxon>Peracarida</taxon>
        <taxon>Amphipoda</taxon>
        <taxon>Senticaudata</taxon>
        <taxon>Talitrida</taxon>
        <taxon>Talitroidea</taxon>
        <taxon>Hyalellidae</taxon>
        <taxon>Hyalella</taxon>
    </lineage>
</organism>
<feature type="region of interest" description="Disordered" evidence="7">
    <location>
        <begin position="903"/>
        <end position="936"/>
    </location>
</feature>
<evidence type="ECO:0000256" key="1">
    <source>
        <dbReference type="ARBA" id="ARBA00004245"/>
    </source>
</evidence>
<name>A0A979FF74_HYAAZ</name>
<dbReference type="GO" id="GO:0031122">
    <property type="term" value="P:cytoplasmic microtubule organization"/>
    <property type="evidence" value="ECO:0007669"/>
    <property type="project" value="TreeGrafter"/>
</dbReference>
<evidence type="ECO:0000256" key="4">
    <source>
        <dbReference type="ARBA" id="ARBA00022701"/>
    </source>
</evidence>
<dbReference type="KEGG" id="hazt:108673502"/>
<dbReference type="InterPro" id="IPR007259">
    <property type="entry name" value="GCP"/>
</dbReference>
<dbReference type="GO" id="GO:0043015">
    <property type="term" value="F:gamma-tubulin binding"/>
    <property type="evidence" value="ECO:0007669"/>
    <property type="project" value="InterPro"/>
</dbReference>
<dbReference type="GO" id="GO:0051011">
    <property type="term" value="F:microtubule minus-end binding"/>
    <property type="evidence" value="ECO:0007669"/>
    <property type="project" value="TreeGrafter"/>
</dbReference>
<dbReference type="GO" id="GO:0051321">
    <property type="term" value="P:meiotic cell cycle"/>
    <property type="evidence" value="ECO:0007669"/>
    <property type="project" value="TreeGrafter"/>
</dbReference>
<feature type="compositionally biased region" description="Low complexity" evidence="7">
    <location>
        <begin position="1149"/>
        <end position="1162"/>
    </location>
</feature>
<feature type="region of interest" description="Disordered" evidence="7">
    <location>
        <begin position="1551"/>
        <end position="1577"/>
    </location>
</feature>
<feature type="region of interest" description="Disordered" evidence="7">
    <location>
        <begin position="232"/>
        <end position="257"/>
    </location>
</feature>
<feature type="region of interest" description="Disordered" evidence="7">
    <location>
        <begin position="356"/>
        <end position="385"/>
    </location>
</feature>
<dbReference type="GO" id="GO:0007020">
    <property type="term" value="P:microtubule nucleation"/>
    <property type="evidence" value="ECO:0007669"/>
    <property type="project" value="InterPro"/>
</dbReference>
<comment type="subcellular location">
    <subcellularLocation>
        <location evidence="1">Cytoplasm</location>
        <location evidence="1">Cytoskeleton</location>
    </subcellularLocation>
</comment>
<evidence type="ECO:0000259" key="8">
    <source>
        <dbReference type="Pfam" id="PF04130"/>
    </source>
</evidence>
<dbReference type="InterPro" id="IPR042241">
    <property type="entry name" value="GCP_C_sf"/>
</dbReference>
<gene>
    <name evidence="10" type="primary">LOC108673502</name>
</gene>
<keyword evidence="3" id="KW-0963">Cytoplasm</keyword>
<feature type="region of interest" description="Disordered" evidence="7">
    <location>
        <begin position="1001"/>
        <end position="1085"/>
    </location>
</feature>
<dbReference type="Proteomes" id="UP000694843">
    <property type="component" value="Unplaced"/>
</dbReference>
<evidence type="ECO:0000256" key="3">
    <source>
        <dbReference type="ARBA" id="ARBA00022490"/>
    </source>
</evidence>
<feature type="compositionally biased region" description="Acidic residues" evidence="7">
    <location>
        <begin position="1491"/>
        <end position="1500"/>
    </location>
</feature>
<dbReference type="GO" id="GO:0005874">
    <property type="term" value="C:microtubule"/>
    <property type="evidence" value="ECO:0007669"/>
    <property type="project" value="UniProtKB-KW"/>
</dbReference>
<dbReference type="Pfam" id="PF04130">
    <property type="entry name" value="GCP_C_terminal"/>
    <property type="match status" value="1"/>
</dbReference>
<feature type="region of interest" description="Disordered" evidence="7">
    <location>
        <begin position="1483"/>
        <end position="1520"/>
    </location>
</feature>
<feature type="compositionally biased region" description="Basic and acidic residues" evidence="7">
    <location>
        <begin position="903"/>
        <end position="935"/>
    </location>
</feature>
<keyword evidence="9" id="KW-1185">Reference proteome</keyword>
<evidence type="ECO:0000256" key="6">
    <source>
        <dbReference type="SAM" id="Coils"/>
    </source>
</evidence>
<feature type="compositionally biased region" description="Basic residues" evidence="7">
    <location>
        <begin position="233"/>
        <end position="255"/>
    </location>
</feature>
<evidence type="ECO:0000313" key="9">
    <source>
        <dbReference type="Proteomes" id="UP000694843"/>
    </source>
</evidence>
<dbReference type="GO" id="GO:0000278">
    <property type="term" value="P:mitotic cell cycle"/>
    <property type="evidence" value="ECO:0007669"/>
    <property type="project" value="TreeGrafter"/>
</dbReference>
<feature type="compositionally biased region" description="Basic and acidic residues" evidence="7">
    <location>
        <begin position="1003"/>
        <end position="1038"/>
    </location>
</feature>
<feature type="region of interest" description="Disordered" evidence="7">
    <location>
        <begin position="1401"/>
        <end position="1423"/>
    </location>
</feature>
<feature type="compositionally biased region" description="Basic and acidic residues" evidence="7">
    <location>
        <begin position="1445"/>
        <end position="1455"/>
    </location>
</feature>
<feature type="coiled-coil region" evidence="6">
    <location>
        <begin position="944"/>
        <end position="979"/>
    </location>
</feature>